<dbReference type="InterPro" id="IPR005859">
    <property type="entry name" value="CysK"/>
</dbReference>
<evidence type="ECO:0000256" key="2">
    <source>
        <dbReference type="ARBA" id="ARBA00004962"/>
    </source>
</evidence>
<dbReference type="CDD" id="cd01561">
    <property type="entry name" value="CBS_like"/>
    <property type="match status" value="1"/>
</dbReference>
<dbReference type="InterPro" id="IPR001216">
    <property type="entry name" value="P-phosphate_BS"/>
</dbReference>
<reference evidence="15 16" key="1">
    <citation type="submission" date="2008-04" db="EMBL/GenBank/DDBJ databases">
        <title>Complete sequence of chromosome of Natranaerobius thermophilus JW/NM-WN-LF.</title>
        <authorList>
            <consortium name="US DOE Joint Genome Institute"/>
            <person name="Copeland A."/>
            <person name="Lucas S."/>
            <person name="Lapidus A."/>
            <person name="Glavina del Rio T."/>
            <person name="Dalin E."/>
            <person name="Tice H."/>
            <person name="Bruce D."/>
            <person name="Goodwin L."/>
            <person name="Pitluck S."/>
            <person name="Chertkov O."/>
            <person name="Brettin T."/>
            <person name="Detter J.C."/>
            <person name="Han C."/>
            <person name="Kuske C.R."/>
            <person name="Schmutz J."/>
            <person name="Larimer F."/>
            <person name="Land M."/>
            <person name="Hauser L."/>
            <person name="Kyrpides N."/>
            <person name="Lykidis A."/>
            <person name="Mesbah N.M."/>
            <person name="Wiegel J."/>
        </authorList>
    </citation>
    <scope>NUCLEOTIDE SEQUENCE [LARGE SCALE GENOMIC DNA]</scope>
    <source>
        <strain evidence="16">ATCC BAA-1301 / DSM 18059 / JW/NM-WN-LF</strain>
    </source>
</reference>
<dbReference type="InterPro" id="IPR036052">
    <property type="entry name" value="TrpB-like_PALP_sf"/>
</dbReference>
<evidence type="ECO:0000259" key="14">
    <source>
        <dbReference type="Pfam" id="PF00291"/>
    </source>
</evidence>
<accession>B2A152</accession>
<evidence type="ECO:0000256" key="8">
    <source>
        <dbReference type="ARBA" id="ARBA00022898"/>
    </source>
</evidence>
<comment type="catalytic activity">
    <reaction evidence="10 13">
        <text>O-acetyl-L-serine + hydrogen sulfide = L-cysteine + acetate</text>
        <dbReference type="Rhea" id="RHEA:14829"/>
        <dbReference type="ChEBI" id="CHEBI:29919"/>
        <dbReference type="ChEBI" id="CHEBI:30089"/>
        <dbReference type="ChEBI" id="CHEBI:35235"/>
        <dbReference type="ChEBI" id="CHEBI:58340"/>
        <dbReference type="EC" id="2.5.1.47"/>
    </reaction>
</comment>
<dbReference type="PROSITE" id="PS00901">
    <property type="entry name" value="CYS_SYNTHASE"/>
    <property type="match status" value="1"/>
</dbReference>
<dbReference type="SUPFAM" id="SSF53686">
    <property type="entry name" value="Tryptophan synthase beta subunit-like PLP-dependent enzymes"/>
    <property type="match status" value="1"/>
</dbReference>
<dbReference type="STRING" id="457570.Nther_1091"/>
<keyword evidence="6 13" id="KW-0028">Amino-acid biosynthesis</keyword>
<dbReference type="HOGENOM" id="CLU_021018_1_0_9"/>
<evidence type="ECO:0000256" key="6">
    <source>
        <dbReference type="ARBA" id="ARBA00022605"/>
    </source>
</evidence>
<gene>
    <name evidence="15" type="ordered locus">Nther_1091</name>
</gene>
<keyword evidence="16" id="KW-1185">Reference proteome</keyword>
<dbReference type="GO" id="GO:0004124">
    <property type="term" value="F:cysteine synthase activity"/>
    <property type="evidence" value="ECO:0007669"/>
    <property type="project" value="UniProtKB-UniRule"/>
</dbReference>
<evidence type="ECO:0000256" key="7">
    <source>
        <dbReference type="ARBA" id="ARBA00022679"/>
    </source>
</evidence>
<feature type="binding site" evidence="11">
    <location>
        <begin position="174"/>
        <end position="178"/>
    </location>
    <ligand>
        <name>pyridoxal 5'-phosphate</name>
        <dbReference type="ChEBI" id="CHEBI:597326"/>
    </ligand>
</feature>
<dbReference type="InterPro" id="IPR050214">
    <property type="entry name" value="Cys_Synth/Cystath_Beta-Synth"/>
</dbReference>
<dbReference type="OrthoDB" id="9808024at2"/>
<evidence type="ECO:0000256" key="10">
    <source>
        <dbReference type="ARBA" id="ARBA00047931"/>
    </source>
</evidence>
<dbReference type="Proteomes" id="UP000001683">
    <property type="component" value="Chromosome"/>
</dbReference>
<feature type="binding site" evidence="11">
    <location>
        <position position="70"/>
    </location>
    <ligand>
        <name>pyridoxal 5'-phosphate</name>
        <dbReference type="ChEBI" id="CHEBI:597326"/>
    </ligand>
</feature>
<keyword evidence="7 13" id="KW-0808">Transferase</keyword>
<reference evidence="15 16" key="2">
    <citation type="journal article" date="2011" name="J. Bacteriol.">
        <title>Complete genome sequence of the anaerobic, halophilic alkalithermophile Natranaerobius thermophilus JW/NM-WN-LF.</title>
        <authorList>
            <person name="Zhao B."/>
            <person name="Mesbah N.M."/>
            <person name="Dalin E."/>
            <person name="Goodwin L."/>
            <person name="Nolan M."/>
            <person name="Pitluck S."/>
            <person name="Chertkov O."/>
            <person name="Brettin T.S."/>
            <person name="Han J."/>
            <person name="Larimer F.W."/>
            <person name="Land M.L."/>
            <person name="Hauser L."/>
            <person name="Kyrpides N."/>
            <person name="Wiegel J."/>
        </authorList>
    </citation>
    <scope>NUCLEOTIDE SEQUENCE [LARGE SCALE GENOMIC DNA]</scope>
    <source>
        <strain evidence="16">ATCC BAA-1301 / DSM 18059 / JW/NM-WN-LF</strain>
    </source>
</reference>
<dbReference type="FunFam" id="3.40.50.1100:FF:000118">
    <property type="entry name" value="Related to CYS4-cystathionine beta-synthase"/>
    <property type="match status" value="1"/>
</dbReference>
<evidence type="ECO:0000256" key="13">
    <source>
        <dbReference type="RuleBase" id="RU003985"/>
    </source>
</evidence>
<dbReference type="UniPathway" id="UPA00136">
    <property type="reaction ID" value="UER00200"/>
</dbReference>
<evidence type="ECO:0000313" key="15">
    <source>
        <dbReference type="EMBL" id="ACB84675.1"/>
    </source>
</evidence>
<dbReference type="InParanoid" id="B2A152"/>
<dbReference type="NCBIfam" id="TIGR01136">
    <property type="entry name" value="cysKM"/>
    <property type="match status" value="1"/>
</dbReference>
<evidence type="ECO:0000256" key="11">
    <source>
        <dbReference type="PIRSR" id="PIRSR605856-50"/>
    </source>
</evidence>
<feature type="modified residue" description="N6-(pyridoxal phosphate)lysine" evidence="12">
    <location>
        <position position="40"/>
    </location>
</feature>
<dbReference type="InterPro" id="IPR001926">
    <property type="entry name" value="TrpB-like_PALP"/>
</dbReference>
<sequence>MSALKLIGNTPLIRMSRNIVGTEAEVFAKLEMFNPGGSVKDRIALSMINSAEQNGHLSQGGTILEPTSGNTGIGLAIVAAVKGYQLILTMPESMSEERRALLKSYGAELVLTLADKGMGGAVEKANQIKRENPDYFIPQQFNNISNPEIHKQTTAREIISELDSDIDGLVLGVGTGGTITGVGEVLKHKNPNLKIFAVEPKESPVLSGGNPGPHKIQGLGAGFVPQVLKTELIDEVIQVDSSEAYDMSNQLAKQEGLLAGISSGAALKGVLKALKQLPSGARVVTVFPDTGERYLSMAPYFNL</sequence>
<evidence type="ECO:0000256" key="12">
    <source>
        <dbReference type="PIRSR" id="PIRSR605856-51"/>
    </source>
</evidence>
<feature type="binding site" evidence="11">
    <location>
        <position position="262"/>
    </location>
    <ligand>
        <name>pyridoxal 5'-phosphate</name>
        <dbReference type="ChEBI" id="CHEBI:597326"/>
    </ligand>
</feature>
<comment type="cofactor">
    <cofactor evidence="1 11 13">
        <name>pyridoxal 5'-phosphate</name>
        <dbReference type="ChEBI" id="CHEBI:597326"/>
    </cofactor>
</comment>
<evidence type="ECO:0000256" key="9">
    <source>
        <dbReference type="ARBA" id="ARBA00023192"/>
    </source>
</evidence>
<proteinExistence type="inferred from homology"/>
<dbReference type="RefSeq" id="WP_012447550.1">
    <property type="nucleotide sequence ID" value="NC_010718.1"/>
</dbReference>
<name>B2A152_NATTJ</name>
<dbReference type="Gene3D" id="3.40.50.1100">
    <property type="match status" value="2"/>
</dbReference>
<keyword evidence="8 11" id="KW-0663">Pyridoxal phosphate</keyword>
<dbReference type="AlphaFoldDB" id="B2A152"/>
<dbReference type="Pfam" id="PF00291">
    <property type="entry name" value="PALP"/>
    <property type="match status" value="1"/>
</dbReference>
<dbReference type="PANTHER" id="PTHR10314">
    <property type="entry name" value="CYSTATHIONINE BETA-SYNTHASE"/>
    <property type="match status" value="1"/>
</dbReference>
<organism evidence="15 16">
    <name type="scientific">Natranaerobius thermophilus (strain ATCC BAA-1301 / DSM 18059 / JW/NM-WN-LF)</name>
    <dbReference type="NCBI Taxonomy" id="457570"/>
    <lineage>
        <taxon>Bacteria</taxon>
        <taxon>Bacillati</taxon>
        <taxon>Bacillota</taxon>
        <taxon>Clostridia</taxon>
        <taxon>Natranaerobiales</taxon>
        <taxon>Natranaerobiaceae</taxon>
        <taxon>Natranaerobius</taxon>
    </lineage>
</organism>
<keyword evidence="9 13" id="KW-0198">Cysteine biosynthesis</keyword>
<comment type="similarity">
    <text evidence="3 13">Belongs to the cysteine synthase/cystathionine beta-synthase family.</text>
</comment>
<dbReference type="EMBL" id="CP001034">
    <property type="protein sequence ID" value="ACB84675.1"/>
    <property type="molecule type" value="Genomic_DNA"/>
</dbReference>
<dbReference type="FunCoup" id="B2A152">
    <property type="interactions" value="311"/>
</dbReference>
<evidence type="ECO:0000256" key="3">
    <source>
        <dbReference type="ARBA" id="ARBA00007103"/>
    </source>
</evidence>
<dbReference type="FunFam" id="3.40.50.1100:FF:000003">
    <property type="entry name" value="Cystathionine beta-synthase"/>
    <property type="match status" value="1"/>
</dbReference>
<evidence type="ECO:0000256" key="1">
    <source>
        <dbReference type="ARBA" id="ARBA00001933"/>
    </source>
</evidence>
<comment type="pathway">
    <text evidence="2">Amino-acid biosynthesis; L-cysteine biosynthesis; L-cysteine from L-serine: step 2/2.</text>
</comment>
<dbReference type="InterPro" id="IPR005856">
    <property type="entry name" value="Cys_synth"/>
</dbReference>
<evidence type="ECO:0000256" key="4">
    <source>
        <dbReference type="ARBA" id="ARBA00012681"/>
    </source>
</evidence>
<dbReference type="eggNOG" id="COG0031">
    <property type="taxonomic scope" value="Bacteria"/>
</dbReference>
<evidence type="ECO:0000313" key="16">
    <source>
        <dbReference type="Proteomes" id="UP000001683"/>
    </source>
</evidence>
<dbReference type="EC" id="2.5.1.47" evidence="4 13"/>
<protein>
    <recommendedName>
        <fullName evidence="5 13">Cysteine synthase</fullName>
        <ecNumber evidence="4 13">2.5.1.47</ecNumber>
    </recommendedName>
</protein>
<dbReference type="NCBIfam" id="TIGR01139">
    <property type="entry name" value="cysK"/>
    <property type="match status" value="1"/>
</dbReference>
<feature type="domain" description="Tryptophan synthase beta chain-like PALP" evidence="14">
    <location>
        <begin position="5"/>
        <end position="289"/>
    </location>
</feature>
<evidence type="ECO:0000256" key="5">
    <source>
        <dbReference type="ARBA" id="ARBA00019371"/>
    </source>
</evidence>
<dbReference type="GO" id="GO:0006535">
    <property type="term" value="P:cysteine biosynthetic process from serine"/>
    <property type="evidence" value="ECO:0007669"/>
    <property type="project" value="UniProtKB-UniRule"/>
</dbReference>
<dbReference type="KEGG" id="nth:Nther_1091"/>